<feature type="transmembrane region" description="Helical" evidence="8">
    <location>
        <begin position="250"/>
        <end position="270"/>
    </location>
</feature>
<keyword evidence="7 8" id="KW-0472">Membrane</keyword>
<evidence type="ECO:0000313" key="10">
    <source>
        <dbReference type="Proteomes" id="UP000524237"/>
    </source>
</evidence>
<feature type="transmembrane region" description="Helical" evidence="8">
    <location>
        <begin position="96"/>
        <end position="119"/>
    </location>
</feature>
<feature type="transmembrane region" description="Helical" evidence="8">
    <location>
        <begin position="166"/>
        <end position="189"/>
    </location>
</feature>
<feature type="transmembrane region" description="Helical" evidence="8">
    <location>
        <begin position="209"/>
        <end position="229"/>
    </location>
</feature>
<dbReference type="EMBL" id="JACGWU010000004">
    <property type="protein sequence ID" value="MBA8829315.1"/>
    <property type="molecule type" value="Genomic_DNA"/>
</dbReference>
<keyword evidence="3 8" id="KW-0812">Transmembrane</keyword>
<dbReference type="Pfam" id="PF03023">
    <property type="entry name" value="MurJ"/>
    <property type="match status" value="1"/>
</dbReference>
<dbReference type="PANTHER" id="PTHR47019:SF1">
    <property type="entry name" value="LIPID II FLIPPASE MURJ"/>
    <property type="match status" value="1"/>
</dbReference>
<keyword evidence="2" id="KW-1003">Cell membrane</keyword>
<keyword evidence="6 8" id="KW-1133">Transmembrane helix</keyword>
<comment type="caution">
    <text evidence="9">The sequence shown here is derived from an EMBL/GenBank/DDBJ whole genome shotgun (WGS) entry which is preliminary data.</text>
</comment>
<feature type="transmembrane region" description="Helical" evidence="8">
    <location>
        <begin position="498"/>
        <end position="527"/>
    </location>
</feature>
<evidence type="ECO:0000256" key="3">
    <source>
        <dbReference type="ARBA" id="ARBA00022692"/>
    </source>
</evidence>
<comment type="subcellular location">
    <subcellularLocation>
        <location evidence="1">Cell membrane</location>
        <topology evidence="1">Multi-pass membrane protein</topology>
    </subcellularLocation>
</comment>
<gene>
    <name evidence="9" type="ORF">FB555_001420</name>
</gene>
<feature type="transmembrane region" description="Helical" evidence="8">
    <location>
        <begin position="402"/>
        <end position="423"/>
    </location>
</feature>
<feature type="transmembrane region" description="Helical" evidence="8">
    <location>
        <begin position="472"/>
        <end position="492"/>
    </location>
</feature>
<evidence type="ECO:0000256" key="1">
    <source>
        <dbReference type="ARBA" id="ARBA00004651"/>
    </source>
</evidence>
<dbReference type="GO" id="GO:0015648">
    <property type="term" value="F:lipid-linked peptidoglycan transporter activity"/>
    <property type="evidence" value="ECO:0007669"/>
    <property type="project" value="TreeGrafter"/>
</dbReference>
<feature type="transmembrane region" description="Helical" evidence="8">
    <location>
        <begin position="429"/>
        <end position="452"/>
    </location>
</feature>
<proteinExistence type="predicted"/>
<evidence type="ECO:0000256" key="4">
    <source>
        <dbReference type="ARBA" id="ARBA00022960"/>
    </source>
</evidence>
<dbReference type="InterPro" id="IPR051050">
    <property type="entry name" value="Lipid_II_flippase_MurJ/MviN"/>
</dbReference>
<evidence type="ECO:0000256" key="7">
    <source>
        <dbReference type="ARBA" id="ARBA00023136"/>
    </source>
</evidence>
<accession>A0A7W3JUA8</accession>
<dbReference type="PRINTS" id="PR01806">
    <property type="entry name" value="VIRFACTRMVIN"/>
</dbReference>
<feature type="transmembrane region" description="Helical" evidence="8">
    <location>
        <begin position="333"/>
        <end position="355"/>
    </location>
</feature>
<feature type="transmembrane region" description="Helical" evidence="8">
    <location>
        <begin position="131"/>
        <end position="154"/>
    </location>
</feature>
<keyword evidence="5" id="KW-0573">Peptidoglycan synthesis</keyword>
<protein>
    <submittedName>
        <fullName evidence="9">Putative peptidoglycan lipid II flippase</fullName>
    </submittedName>
</protein>
<evidence type="ECO:0000313" key="9">
    <source>
        <dbReference type="EMBL" id="MBA8829315.1"/>
    </source>
</evidence>
<feature type="transmembrane region" description="Helical" evidence="8">
    <location>
        <begin position="367"/>
        <end position="390"/>
    </location>
</feature>
<dbReference type="RefSeq" id="WP_182484760.1">
    <property type="nucleotide sequence ID" value="NZ_JACGWU010000004.1"/>
</dbReference>
<feature type="transmembrane region" description="Helical" evidence="8">
    <location>
        <begin position="290"/>
        <end position="312"/>
    </location>
</feature>
<dbReference type="GO" id="GO:0008360">
    <property type="term" value="P:regulation of cell shape"/>
    <property type="evidence" value="ECO:0007669"/>
    <property type="project" value="UniProtKB-KW"/>
</dbReference>
<evidence type="ECO:0000256" key="6">
    <source>
        <dbReference type="ARBA" id="ARBA00022989"/>
    </source>
</evidence>
<dbReference type="InterPro" id="IPR004268">
    <property type="entry name" value="MurJ"/>
</dbReference>
<name>A0A7W3JUA8_9MICO</name>
<dbReference type="Proteomes" id="UP000524237">
    <property type="component" value="Unassembled WGS sequence"/>
</dbReference>
<keyword evidence="4" id="KW-0133">Cell shape</keyword>
<organism evidence="9 10">
    <name type="scientific">Alpinimonas psychrophila</name>
    <dbReference type="NCBI Taxonomy" id="748908"/>
    <lineage>
        <taxon>Bacteria</taxon>
        <taxon>Bacillati</taxon>
        <taxon>Actinomycetota</taxon>
        <taxon>Actinomycetes</taxon>
        <taxon>Micrococcales</taxon>
        <taxon>Microbacteriaceae</taxon>
        <taxon>Alpinimonas</taxon>
    </lineage>
</organism>
<evidence type="ECO:0000256" key="8">
    <source>
        <dbReference type="SAM" id="Phobius"/>
    </source>
</evidence>
<dbReference type="AlphaFoldDB" id="A0A7W3JUA8"/>
<evidence type="ECO:0000256" key="5">
    <source>
        <dbReference type="ARBA" id="ARBA00022984"/>
    </source>
</evidence>
<dbReference type="GO" id="GO:0034204">
    <property type="term" value="P:lipid translocation"/>
    <property type="evidence" value="ECO:0007669"/>
    <property type="project" value="TreeGrafter"/>
</dbReference>
<keyword evidence="10" id="KW-1185">Reference proteome</keyword>
<reference evidence="9 10" key="1">
    <citation type="submission" date="2020-07" db="EMBL/GenBank/DDBJ databases">
        <title>Sequencing the genomes of 1000 actinobacteria strains.</title>
        <authorList>
            <person name="Klenk H.-P."/>
        </authorList>
    </citation>
    <scope>NUCLEOTIDE SEQUENCE [LARGE SCALE GENOMIC DNA]</scope>
    <source>
        <strain evidence="9 10">DSM 23737</strain>
    </source>
</reference>
<dbReference type="GO" id="GO:0005886">
    <property type="term" value="C:plasma membrane"/>
    <property type="evidence" value="ECO:0007669"/>
    <property type="project" value="UniProtKB-SubCell"/>
</dbReference>
<evidence type="ECO:0000256" key="2">
    <source>
        <dbReference type="ARBA" id="ARBA00022475"/>
    </source>
</evidence>
<dbReference type="GO" id="GO:0009252">
    <property type="term" value="P:peptidoglycan biosynthetic process"/>
    <property type="evidence" value="ECO:0007669"/>
    <property type="project" value="UniProtKB-KW"/>
</dbReference>
<feature type="transmembrane region" description="Helical" evidence="8">
    <location>
        <begin position="62"/>
        <end position="84"/>
    </location>
</feature>
<dbReference type="PANTHER" id="PTHR47019">
    <property type="entry name" value="LIPID II FLIPPASE MURJ"/>
    <property type="match status" value="1"/>
</dbReference>
<sequence length="545" mass="57040">MFVVRAAGSPSIGRSSFLLGSGTVVSRALGFVKTIILAQTLGVVGSAGADSFAVANQLPSSIYVIIAGGVLTATLVPAIVKSALHRDGGIAYINKLMTMALVVLLGVTLLATLAAPWLVALFAGSWSTEQLALASAFAYWCLPQIFFYGLYTVLGEVLNARGSFGPFTWAPVLNNVVALLGVIAFMVVFGVDTGGERSVTDWTSSMVNLLAGTATLGVAAQALILIVFWRRLGLGFRPDFIWKGVGLRETGRVAGWTFGIVLVTQLGGIIETNVVSQASGVGASVFTLATAWLIFMLPHSIIAVSMGTVYFTRMSEHAASKKMAEVEADTSEALRNIGLLVVWAAAGLACVAYPVSTLFAGQDFFAIASLASLIQILVIGLPAFSALYVIFRVFLALGRARVLFNLTLLQVGLFCALALASSLLPLEMIAQGVAASLITSVLVQAIVSYALLRRRLSGLDSRRLRVTGLRSYVAGGVATVAGVIAGAVLGAYSEDGFALASVFGALIAMVCIGLVVTVVYALLLGLFRTSELAAVVRMVRVRIGR</sequence>